<dbReference type="GO" id="GO:0051287">
    <property type="term" value="F:NAD binding"/>
    <property type="evidence" value="ECO:0007669"/>
    <property type="project" value="InterPro"/>
</dbReference>
<dbReference type="InterPro" id="IPR015815">
    <property type="entry name" value="HIBADH-related"/>
</dbReference>
<dbReference type="PANTHER" id="PTHR43060:SF15">
    <property type="entry name" value="3-HYDROXYISOBUTYRATE DEHYDROGENASE-LIKE 1, MITOCHONDRIAL-RELATED"/>
    <property type="match status" value="1"/>
</dbReference>
<dbReference type="InterPro" id="IPR008927">
    <property type="entry name" value="6-PGluconate_DH-like_C_sf"/>
</dbReference>
<evidence type="ECO:0000256" key="1">
    <source>
        <dbReference type="ARBA" id="ARBA00023002"/>
    </source>
</evidence>
<dbReference type="Pfam" id="PF14833">
    <property type="entry name" value="NAD_binding_11"/>
    <property type="match status" value="1"/>
</dbReference>
<evidence type="ECO:0000259" key="5">
    <source>
        <dbReference type="Pfam" id="PF14833"/>
    </source>
</evidence>
<evidence type="ECO:0000256" key="2">
    <source>
        <dbReference type="ARBA" id="ARBA00023027"/>
    </source>
</evidence>
<gene>
    <name evidence="6" type="ORF">SAMN05444002_2879</name>
</gene>
<dbReference type="AlphaFoldDB" id="A0A1N6GXQ4"/>
<dbReference type="InterPro" id="IPR006115">
    <property type="entry name" value="6PGDH_NADP-bd"/>
</dbReference>
<dbReference type="GO" id="GO:0016491">
    <property type="term" value="F:oxidoreductase activity"/>
    <property type="evidence" value="ECO:0007669"/>
    <property type="project" value="UniProtKB-KW"/>
</dbReference>
<organism evidence="6 7">
    <name type="scientific">Vannielia litorea</name>
    <dbReference type="NCBI Taxonomy" id="1217970"/>
    <lineage>
        <taxon>Bacteria</taxon>
        <taxon>Pseudomonadati</taxon>
        <taxon>Pseudomonadota</taxon>
        <taxon>Alphaproteobacteria</taxon>
        <taxon>Rhodobacterales</taxon>
        <taxon>Paracoccaceae</taxon>
        <taxon>Vannielia</taxon>
    </lineage>
</organism>
<dbReference type="InterPro" id="IPR029154">
    <property type="entry name" value="HIBADH-like_NADP-bd"/>
</dbReference>
<evidence type="ECO:0000259" key="4">
    <source>
        <dbReference type="Pfam" id="PF03446"/>
    </source>
</evidence>
<dbReference type="OrthoDB" id="9812907at2"/>
<keyword evidence="7" id="KW-1185">Reference proteome</keyword>
<dbReference type="Gene3D" id="1.10.1040.10">
    <property type="entry name" value="N-(1-d-carboxylethyl)-l-norvaline Dehydrogenase, domain 2"/>
    <property type="match status" value="1"/>
</dbReference>
<dbReference type="PIRSF" id="PIRSF000103">
    <property type="entry name" value="HIBADH"/>
    <property type="match status" value="1"/>
</dbReference>
<dbReference type="SUPFAM" id="SSF51735">
    <property type="entry name" value="NAD(P)-binding Rossmann-fold domains"/>
    <property type="match status" value="1"/>
</dbReference>
<dbReference type="Gene3D" id="3.40.50.720">
    <property type="entry name" value="NAD(P)-binding Rossmann-like Domain"/>
    <property type="match status" value="1"/>
</dbReference>
<dbReference type="Proteomes" id="UP000184932">
    <property type="component" value="Unassembled WGS sequence"/>
</dbReference>
<feature type="active site" evidence="3">
    <location>
        <position position="174"/>
    </location>
</feature>
<name>A0A1N6GXQ4_9RHOB</name>
<dbReference type="PANTHER" id="PTHR43060">
    <property type="entry name" value="3-HYDROXYISOBUTYRATE DEHYDROGENASE-LIKE 1, MITOCHONDRIAL-RELATED"/>
    <property type="match status" value="1"/>
</dbReference>
<dbReference type="InterPro" id="IPR013328">
    <property type="entry name" value="6PGD_dom2"/>
</dbReference>
<accession>A0A1N6GXQ4</accession>
<evidence type="ECO:0000313" key="6">
    <source>
        <dbReference type="EMBL" id="SIO12232.1"/>
    </source>
</evidence>
<dbReference type="Pfam" id="PF03446">
    <property type="entry name" value="NAD_binding_2"/>
    <property type="match status" value="1"/>
</dbReference>
<feature type="domain" description="3-hydroxyisobutyrate dehydrogenase-like NAD-binding" evidence="5">
    <location>
        <begin position="168"/>
        <end position="277"/>
    </location>
</feature>
<dbReference type="STRING" id="1217970.SAMN05444002_2879"/>
<dbReference type="InterPro" id="IPR036291">
    <property type="entry name" value="NAD(P)-bd_dom_sf"/>
</dbReference>
<proteinExistence type="predicted"/>
<dbReference type="EMBL" id="FSRL01000001">
    <property type="protein sequence ID" value="SIO12232.1"/>
    <property type="molecule type" value="Genomic_DNA"/>
</dbReference>
<sequence length="297" mass="31259">MTKPRIGFIGMGLMGRAMVECLQAADYPVTVLGNRDRTGVEEALARGATEAPDAAALTAEADIVMLCVGTSEQVESRVYGPKGVLESARDGLVVIDFGTSLPASTKKIAADLAARGAAYLDAPLGRTPAHAREGKLNIMAAGDRAAYDRVKPVLDTLGENVFHLGASGNGHTIKLINNFFAMTTASAMSEAFALAEAAGIDRSALYDVMAAGPNHSGMMDFIRNYAVDGQIDLAFSVANGAKDVGYYRQMATDLGLHSRMSTAADATLREARDGGAGEIMVPELVDWMDKNLGKEPK</sequence>
<protein>
    <submittedName>
        <fullName evidence="6">2-hydroxy-3-oxopropionate reductase</fullName>
    </submittedName>
</protein>
<dbReference type="RefSeq" id="WP_074256847.1">
    <property type="nucleotide sequence ID" value="NZ_FSRL01000001.1"/>
</dbReference>
<keyword evidence="2" id="KW-0520">NAD</keyword>
<keyword evidence="1" id="KW-0560">Oxidoreductase</keyword>
<dbReference type="GO" id="GO:0050661">
    <property type="term" value="F:NADP binding"/>
    <property type="evidence" value="ECO:0007669"/>
    <property type="project" value="InterPro"/>
</dbReference>
<dbReference type="SUPFAM" id="SSF48179">
    <property type="entry name" value="6-phosphogluconate dehydrogenase C-terminal domain-like"/>
    <property type="match status" value="1"/>
</dbReference>
<feature type="domain" description="6-phosphogluconate dehydrogenase NADP-binding" evidence="4">
    <location>
        <begin position="5"/>
        <end position="165"/>
    </location>
</feature>
<evidence type="ECO:0000313" key="7">
    <source>
        <dbReference type="Proteomes" id="UP000184932"/>
    </source>
</evidence>
<reference evidence="7" key="1">
    <citation type="submission" date="2016-11" db="EMBL/GenBank/DDBJ databases">
        <authorList>
            <person name="Varghese N."/>
            <person name="Submissions S."/>
        </authorList>
    </citation>
    <scope>NUCLEOTIDE SEQUENCE [LARGE SCALE GENOMIC DNA]</scope>
    <source>
        <strain evidence="7">DSM 29440</strain>
    </source>
</reference>
<evidence type="ECO:0000256" key="3">
    <source>
        <dbReference type="PIRSR" id="PIRSR000103-1"/>
    </source>
</evidence>